<keyword evidence="6" id="KW-0961">Cell wall biogenesis/degradation</keyword>
<proteinExistence type="inferred from homology"/>
<evidence type="ECO:0000313" key="12">
    <source>
        <dbReference type="EMBL" id="RHZ55407.1"/>
    </source>
</evidence>
<dbReference type="SUPFAM" id="SSF49303">
    <property type="entry name" value="beta-Galactosidase/glucuronidase domain"/>
    <property type="match status" value="2"/>
</dbReference>
<evidence type="ECO:0000256" key="7">
    <source>
        <dbReference type="ARBA" id="ARBA00023326"/>
    </source>
</evidence>
<dbReference type="InterPro" id="IPR036156">
    <property type="entry name" value="Beta-gal/glucu_dom_sf"/>
</dbReference>
<dbReference type="Pfam" id="PF16353">
    <property type="entry name" value="LacZ_4"/>
    <property type="match status" value="1"/>
</dbReference>
<dbReference type="PANTHER" id="PTHR46323">
    <property type="entry name" value="BETA-GALACTOSIDASE"/>
    <property type="match status" value="1"/>
</dbReference>
<dbReference type="Pfam" id="PF02836">
    <property type="entry name" value="Glyco_hydro_2_C"/>
    <property type="match status" value="1"/>
</dbReference>
<dbReference type="Gene3D" id="3.20.20.80">
    <property type="entry name" value="Glycosidases"/>
    <property type="match status" value="2"/>
</dbReference>
<feature type="domain" description="Beta galactosidase small chain/" evidence="11">
    <location>
        <begin position="762"/>
        <end position="1041"/>
    </location>
</feature>
<dbReference type="Pfam" id="PF02837">
    <property type="entry name" value="Glyco_hydro_2_N"/>
    <property type="match status" value="1"/>
</dbReference>
<dbReference type="GO" id="GO:0071555">
    <property type="term" value="P:cell wall organization"/>
    <property type="evidence" value="ECO:0007669"/>
    <property type="project" value="UniProtKB-KW"/>
</dbReference>
<evidence type="ECO:0000256" key="10">
    <source>
        <dbReference type="SAM" id="MobiDB-lite"/>
    </source>
</evidence>
<evidence type="ECO:0000256" key="8">
    <source>
        <dbReference type="ARBA" id="ARBA00032230"/>
    </source>
</evidence>
<comment type="similarity">
    <text evidence="2 9">Belongs to the glycosyl hydrolase 2 family.</text>
</comment>
<dbReference type="PROSITE" id="PS00608">
    <property type="entry name" value="GLYCOSYL_HYDROL_F2_2"/>
    <property type="match status" value="1"/>
</dbReference>
<dbReference type="InterPro" id="IPR050347">
    <property type="entry name" value="Bact_Beta-galactosidase"/>
</dbReference>
<dbReference type="FunFam" id="3.20.20.80:FF:000018">
    <property type="entry name" value="Beta-galactosidase"/>
    <property type="match status" value="1"/>
</dbReference>
<evidence type="ECO:0000256" key="2">
    <source>
        <dbReference type="ARBA" id="ARBA00007401"/>
    </source>
</evidence>
<dbReference type="Gene3D" id="2.70.98.10">
    <property type="match status" value="1"/>
</dbReference>
<dbReference type="InterPro" id="IPR011013">
    <property type="entry name" value="Gal_mutarotase_sf_dom"/>
</dbReference>
<evidence type="ECO:0000256" key="3">
    <source>
        <dbReference type="ARBA" id="ARBA00022801"/>
    </source>
</evidence>
<dbReference type="InterPro" id="IPR023232">
    <property type="entry name" value="Glyco_hydro_2_AS"/>
</dbReference>
<gene>
    <name evidence="12" type="ORF">CDV56_103699</name>
</gene>
<dbReference type="PRINTS" id="PR00132">
    <property type="entry name" value="GLHYDRLASE2"/>
</dbReference>
<dbReference type="Pfam" id="PF00703">
    <property type="entry name" value="Glyco_hydro_2"/>
    <property type="match status" value="1"/>
</dbReference>
<reference evidence="12" key="1">
    <citation type="submission" date="2018-08" db="EMBL/GenBank/DDBJ databases">
        <title>Draft genome sequence of azole-resistant Aspergillus thermomutatus (Neosartorya pseudofischeri) strain HMR AF 39, isolated from a human nasal aspirate.</title>
        <authorList>
            <person name="Parent-Michaud M."/>
            <person name="Dufresne P.J."/>
            <person name="Fournier E."/>
            <person name="Martineau C."/>
            <person name="Moreira S."/>
            <person name="Perkins V."/>
            <person name="De Repentigny L."/>
            <person name="Dufresne S.F."/>
        </authorList>
    </citation>
    <scope>NUCLEOTIDE SEQUENCE [LARGE SCALE GENOMIC DNA]</scope>
    <source>
        <strain evidence="12">HMR AF 39</strain>
    </source>
</reference>
<feature type="compositionally biased region" description="Basic and acidic residues" evidence="10">
    <location>
        <begin position="54"/>
        <end position="69"/>
    </location>
</feature>
<dbReference type="InterPro" id="IPR013783">
    <property type="entry name" value="Ig-like_fold"/>
</dbReference>
<dbReference type="SMART" id="SM01038">
    <property type="entry name" value="Bgal_small_N"/>
    <property type="match status" value="1"/>
</dbReference>
<dbReference type="UniPathway" id="UPA00280"/>
<dbReference type="PROSITE" id="PS00719">
    <property type="entry name" value="GLYCOSYL_HYDROL_F2_1"/>
    <property type="match status" value="1"/>
</dbReference>
<dbReference type="OrthoDB" id="408320at2759"/>
<dbReference type="FunFam" id="2.70.98.10:FF:000026">
    <property type="entry name" value="Beta-galactosidase (Eurofung)"/>
    <property type="match status" value="1"/>
</dbReference>
<dbReference type="GO" id="GO:0000272">
    <property type="term" value="P:polysaccharide catabolic process"/>
    <property type="evidence" value="ECO:0007669"/>
    <property type="project" value="UniProtKB-KW"/>
</dbReference>
<comment type="similarity">
    <text evidence="1">Belongs to the glycosyl hydrolase 5 (cellulase A) family.</text>
</comment>
<accession>A0A397GXM4</accession>
<dbReference type="GO" id="GO:0004565">
    <property type="term" value="F:beta-galactosidase activity"/>
    <property type="evidence" value="ECO:0007669"/>
    <property type="project" value="InterPro"/>
</dbReference>
<dbReference type="SUPFAM" id="SSF74650">
    <property type="entry name" value="Galactose mutarotase-like"/>
    <property type="match status" value="1"/>
</dbReference>
<sequence length="1419" mass="159447">MTLSAVPDYENQHIFQRNRLKPRAYFLPETSVSLNGRWDFNYAASPVSAPEPTGAKDTKNATSEPRRDLNQSSSQDAESKTSWAPMTVPGHWQLQGYGHPHYTNVIYPFPVCPPFVPTENPTGTYRRTFHVPAEWDASSQLRLRFDGVDSAYHVWVNGVQIGYAQGSRNPAEFDVSQVVDRDGANELFVRVYQWSDGSYIEDQDQWWLSGIFRDVTLLAFPGQARIEDFFVRTELDKDYVDATLRLSLELALTTPAVVQLTLSDSSSGSTLHSEKYSLQAKQDKLEVELSVSNPRKWTAETPTLYDLCIVLYGDVAKEPVQKINHRVGFRQVEIKNGNITVNGAPVMFRGVNRHDHHPRFGRAVPLSFLREDLLIMKRHNVNALRCSHYPSHPRLYELCDELGLWVMDEADLECHGFYDAVARPLDIPESMDYEERKKLTFDEAAQFTTNNPEWKDAYVDRMVQMVQRDKNHSCIIIWSLGNESFYGANHQAMYDYVKAFDPSRPVHYEGDMEAKTVDMYSYMYPSVDRLVGLATAEGDTFEKPIVLCEYAHAMGNAPGGLEEYMEAFRTHRRLQGGWIWEWANHGLWDEEKGWYGYGGDFGDTPHDGNFVLDGLLFSDHTLTPGIIELKKAYAPVRVLPGEEGALVVANDYNFVGLEGLQAVYKIEVLGESGHIISTGNIELPSIPAGQKGTIKLPSAPATRTPGEVWLTISFQAKTETPWAASNYEVAWYQQCLKSSSLPAPLSTPAHPLTLSSTKTKHKITGATFSLEFSRETGNLYAWTSDGLSLLDQSSTTGAVSLGFWRPPTDNDVPYDLGEWRRFGLDTLTSQLRKMHVVQHTPTSVEVTAETYISAPILAWGFFACTSYIISGNGALTVNVHLKPHGPIPKDLPRMGLDVRLADELDNTSWFGLGPGEAYVDKKRAQKVGIYHATTAELHTPYEVPEEGGNRMETRWLRVHDSRGWGLRVTRIKEESDREPTELFQWVATRYNAEAIETARHANELVPEKLVRLRLDVESSGVGTGACGPRTLDKYRVKCRWIHDSTRANFTYAGANWPGAGEVMIPEGMQYASIASAVSKLKSLGMNVIRLTFPIELVDDILDNGRDVTVQNSLINALGTTNGTKVFSQIRKVNPQIKPTTTRLQVYDMVAEECNRQGIYVHLDNHISKAMWCCSTTDGNAWFGDTYFDVTKWMRGLEYMVSHAKSWPNFVSIGLRNELRQPATANSEYPYNWGTWYTQMTTAAKKVNAANPNALIFLSGLNYDTTLSPIPTASDLGNGVTFRLSDFDFAGKLVLELHNYATGSSSCSSLSSLLWNAGFNALNSSDPSIENPMPVVLTEFGFLQDSTTWENVYASCLRMWIPEQHAGWITWVIAGSYYIRQGTQDFDETWGMLDHTWSDWRSQDAIEQGLKVMVQSSLDG</sequence>
<dbReference type="InterPro" id="IPR006101">
    <property type="entry name" value="Glyco_hydro_2"/>
</dbReference>
<dbReference type="Proteomes" id="UP000215305">
    <property type="component" value="Unassembled WGS sequence"/>
</dbReference>
<evidence type="ECO:0000259" key="11">
    <source>
        <dbReference type="SMART" id="SM01038"/>
    </source>
</evidence>
<dbReference type="FunFam" id="2.60.120.260:FF:000125">
    <property type="entry name" value="Intracellular beta-galactosidase BgaD"/>
    <property type="match status" value="1"/>
</dbReference>
<evidence type="ECO:0000256" key="5">
    <source>
        <dbReference type="ARBA" id="ARBA00023295"/>
    </source>
</evidence>
<dbReference type="GO" id="GO:0005990">
    <property type="term" value="P:lactose catabolic process"/>
    <property type="evidence" value="ECO:0007669"/>
    <property type="project" value="TreeGrafter"/>
</dbReference>
<dbReference type="InterPro" id="IPR014718">
    <property type="entry name" value="GH-type_carb-bd"/>
</dbReference>
<dbReference type="InterPro" id="IPR017853">
    <property type="entry name" value="GH"/>
</dbReference>
<dbReference type="InterPro" id="IPR006103">
    <property type="entry name" value="Glyco_hydro_2_cat"/>
</dbReference>
<dbReference type="Pfam" id="PF00150">
    <property type="entry name" value="Cellulase"/>
    <property type="match status" value="1"/>
</dbReference>
<keyword evidence="3 9" id="KW-0378">Hydrolase</keyword>
<dbReference type="InterPro" id="IPR023230">
    <property type="entry name" value="Glyco_hydro_2_CS"/>
</dbReference>
<dbReference type="SUPFAM" id="SSF51445">
    <property type="entry name" value="(Trans)glycosidases"/>
    <property type="match status" value="2"/>
</dbReference>
<evidence type="ECO:0000256" key="1">
    <source>
        <dbReference type="ARBA" id="ARBA00005641"/>
    </source>
</evidence>
<dbReference type="InterPro" id="IPR001547">
    <property type="entry name" value="Glyco_hydro_5"/>
</dbReference>
<dbReference type="GO" id="GO:0030246">
    <property type="term" value="F:carbohydrate binding"/>
    <property type="evidence" value="ECO:0007669"/>
    <property type="project" value="InterPro"/>
</dbReference>
<dbReference type="Gene3D" id="2.60.120.260">
    <property type="entry name" value="Galactose-binding domain-like"/>
    <property type="match status" value="1"/>
</dbReference>
<dbReference type="InterPro" id="IPR032312">
    <property type="entry name" value="LacZ_4"/>
</dbReference>
<dbReference type="InterPro" id="IPR006104">
    <property type="entry name" value="Glyco_hydro_2_N"/>
</dbReference>
<dbReference type="GeneID" id="38125673"/>
<name>A0A397GXM4_ASPTH</name>
<keyword evidence="7" id="KW-0624">Polysaccharide degradation</keyword>
<keyword evidence="13" id="KW-1185">Reference proteome</keyword>
<feature type="region of interest" description="Disordered" evidence="10">
    <location>
        <begin position="45"/>
        <end position="84"/>
    </location>
</feature>
<dbReference type="InterPro" id="IPR008979">
    <property type="entry name" value="Galactose-bd-like_sf"/>
</dbReference>
<dbReference type="InterPro" id="IPR006102">
    <property type="entry name" value="Ig-like_GH2"/>
</dbReference>
<evidence type="ECO:0000256" key="9">
    <source>
        <dbReference type="RuleBase" id="RU361154"/>
    </source>
</evidence>
<keyword evidence="4" id="KW-0119">Carbohydrate metabolism</keyword>
<dbReference type="STRING" id="41047.A0A397GXM4"/>
<keyword evidence="5 9" id="KW-0326">Glycosidase</keyword>
<dbReference type="InterPro" id="IPR004199">
    <property type="entry name" value="B-gal_small/dom_5"/>
</dbReference>
<dbReference type="GO" id="GO:0009341">
    <property type="term" value="C:beta-galactosidase complex"/>
    <property type="evidence" value="ECO:0007669"/>
    <property type="project" value="InterPro"/>
</dbReference>
<dbReference type="SUPFAM" id="SSF49785">
    <property type="entry name" value="Galactose-binding domain-like"/>
    <property type="match status" value="1"/>
</dbReference>
<evidence type="ECO:0000256" key="4">
    <source>
        <dbReference type="ARBA" id="ARBA00023277"/>
    </source>
</evidence>
<evidence type="ECO:0000313" key="13">
    <source>
        <dbReference type="Proteomes" id="UP000215305"/>
    </source>
</evidence>
<dbReference type="Pfam" id="PF02929">
    <property type="entry name" value="Bgal_small_N"/>
    <property type="match status" value="1"/>
</dbReference>
<dbReference type="RefSeq" id="XP_026614303.1">
    <property type="nucleotide sequence ID" value="XM_026757318.1"/>
</dbReference>
<dbReference type="VEuPathDB" id="FungiDB:CDV56_103699"/>
<evidence type="ECO:0000256" key="6">
    <source>
        <dbReference type="ARBA" id="ARBA00023316"/>
    </source>
</evidence>
<protein>
    <recommendedName>
        <fullName evidence="8">Lactase</fullName>
    </recommendedName>
</protein>
<dbReference type="PANTHER" id="PTHR46323:SF1">
    <property type="entry name" value="LACTASE"/>
    <property type="match status" value="1"/>
</dbReference>
<dbReference type="EMBL" id="NKHU02000100">
    <property type="protein sequence ID" value="RHZ55407.1"/>
    <property type="molecule type" value="Genomic_DNA"/>
</dbReference>
<organism evidence="12 13">
    <name type="scientific">Aspergillus thermomutatus</name>
    <name type="common">Neosartorya pseudofischeri</name>
    <dbReference type="NCBI Taxonomy" id="41047"/>
    <lineage>
        <taxon>Eukaryota</taxon>
        <taxon>Fungi</taxon>
        <taxon>Dikarya</taxon>
        <taxon>Ascomycota</taxon>
        <taxon>Pezizomycotina</taxon>
        <taxon>Eurotiomycetes</taxon>
        <taxon>Eurotiomycetidae</taxon>
        <taxon>Eurotiales</taxon>
        <taxon>Aspergillaceae</taxon>
        <taxon>Aspergillus</taxon>
        <taxon>Aspergillus subgen. Fumigati</taxon>
    </lineage>
</organism>
<feature type="compositionally biased region" description="Polar residues" evidence="10">
    <location>
        <begin position="70"/>
        <end position="84"/>
    </location>
</feature>
<comment type="caution">
    <text evidence="12">The sequence shown here is derived from an EMBL/GenBank/DDBJ whole genome shotgun (WGS) entry which is preliminary data.</text>
</comment>
<dbReference type="Gene3D" id="2.60.40.10">
    <property type="entry name" value="Immunoglobulins"/>
    <property type="match status" value="2"/>
</dbReference>